<feature type="compositionally biased region" description="Polar residues" evidence="6">
    <location>
        <begin position="235"/>
        <end position="246"/>
    </location>
</feature>
<feature type="compositionally biased region" description="Polar residues" evidence="6">
    <location>
        <begin position="510"/>
        <end position="524"/>
    </location>
</feature>
<dbReference type="AlphaFoldDB" id="A0AAD6G9E2"/>
<dbReference type="Gene3D" id="3.40.395.10">
    <property type="entry name" value="Adenoviral Proteinase, Chain A"/>
    <property type="match status" value="1"/>
</dbReference>
<evidence type="ECO:0000256" key="4">
    <source>
        <dbReference type="ARBA" id="ARBA00022786"/>
    </source>
</evidence>
<feature type="compositionally biased region" description="Polar residues" evidence="6">
    <location>
        <begin position="824"/>
        <end position="834"/>
    </location>
</feature>
<sequence>MSHQDSKRNGAQEEDRRAEARLLGSGSRIKDKNAVKIKPGASMLNRNKTPGSNVAFRAYDGISSNSRESGPVRARGKANKPVPNRDLPFLEDAFEPSNRPNKRRRQDGISEIFDKGVNDPLSPPTNSLSRLSPESSQLSTKSKNHALPFRQGEYREVENSVRVSHKSPRARRQQNRQTSTSTQSPDEKFTAQATEQRRSKAGIMESPTAKSGIKGLAPSVLDAVEVPVVKEEKTTAQTKPTQSVSAKRNGLKRRSDSESPDELQGEVTTQPIPTDINERQTQARLSTKEHSVSPDRSSPTDIVPTNFIGSKKKAKRKNNSSDATRLRLNIIHLQCGCEGTKSYVNDSKTTIYINHDHQKIEIEDDILGTGAPVSIEFRKVVRIIHGKDPSAKLCLFLSKGASPLGENVDVEFSNCQMKTQFIDSLNLKPIVTLEKKPEFMDKVFANHKHAFDRAFQNHKLEAQKHQYFKRPLPDLDSTSAPPARSSTRQKISSSLQGSVDEPGSKRMKHNFSSIAKTGDGTTETRAQESGGKLDPNAGVEIPVKKSYGAQAPSDRETRSTRRTYTDDSVDSHHSHFTKKLLQAKDENREKWKKPMVYPRVGKKRAEVSVEDRDRLREDEFLNDNLIGFYLRFLEDHLQRTNKDVAERTYFFNSYFFATLKKGRGIDYSAVEKWTRNIDLFSYDYVVVPINQDVHWYVAIICNLPSLDLASAGPVDQSSAPVSDKEVSAQPESEVHEIPESPEPEPVSAATTTTTDAQEACKSMTSGTIGEEGTSAATEEVDTSTPGSKEKMQDDSSPGSWPDGAENIASPPPKVPRMRWDRTDPTTAANHSSPKTNKKGEPGLKLQPSPPIIITFDSLDMPRSPTIKHLRDYICLEAASKRGVEVDPKEIKGMRARQIPLQPNFSDCGLYLLAYIEKFVQDPDNFITRVLQRDMDAHADWPPLGSGMLRIRLRKFLDDMYEEQKKQDSHSVMADQQRISFLLGQEDDKENKEEERQPTSPDRLENSKTVQEDH</sequence>
<keyword evidence="5" id="KW-0378">Hydrolase</keyword>
<accession>A0AAD6G9E2</accession>
<feature type="compositionally biased region" description="Basic and acidic residues" evidence="6">
    <location>
        <begin position="722"/>
        <end position="738"/>
    </location>
</feature>
<evidence type="ECO:0000256" key="1">
    <source>
        <dbReference type="ARBA" id="ARBA00005234"/>
    </source>
</evidence>
<feature type="compositionally biased region" description="Low complexity" evidence="6">
    <location>
        <begin position="745"/>
        <end position="754"/>
    </location>
</feature>
<organism evidence="8 9">
    <name type="scientific">Penicillium frequentans</name>
    <dbReference type="NCBI Taxonomy" id="3151616"/>
    <lineage>
        <taxon>Eukaryota</taxon>
        <taxon>Fungi</taxon>
        <taxon>Dikarya</taxon>
        <taxon>Ascomycota</taxon>
        <taxon>Pezizomycotina</taxon>
        <taxon>Eurotiomycetes</taxon>
        <taxon>Eurotiomycetidae</taxon>
        <taxon>Eurotiales</taxon>
        <taxon>Aspergillaceae</taxon>
        <taxon>Penicillium</taxon>
    </lineage>
</organism>
<proteinExistence type="inferred from homology"/>
<keyword evidence="3" id="KW-0645">Protease</keyword>
<dbReference type="PANTHER" id="PTHR46896:SF3">
    <property type="entry name" value="FI06413P-RELATED"/>
    <property type="match status" value="1"/>
</dbReference>
<evidence type="ECO:0000256" key="2">
    <source>
        <dbReference type="ARBA" id="ARBA00022553"/>
    </source>
</evidence>
<reference evidence="8 9" key="1">
    <citation type="journal article" date="2023" name="IMA Fungus">
        <title>Comparative genomic study of the Penicillium genus elucidates a diverse pangenome and 15 lateral gene transfer events.</title>
        <authorList>
            <person name="Petersen C."/>
            <person name="Sorensen T."/>
            <person name="Nielsen M.R."/>
            <person name="Sondergaard T.E."/>
            <person name="Sorensen J.L."/>
            <person name="Fitzpatrick D.A."/>
            <person name="Frisvad J.C."/>
            <person name="Nielsen K.L."/>
        </authorList>
    </citation>
    <scope>NUCLEOTIDE SEQUENCE [LARGE SCALE GENOMIC DNA]</scope>
    <source>
        <strain evidence="8 9">IBT 35679</strain>
    </source>
</reference>
<keyword evidence="9" id="KW-1185">Reference proteome</keyword>
<feature type="region of interest" description="Disordered" evidence="6">
    <location>
        <begin position="712"/>
        <end position="848"/>
    </location>
</feature>
<evidence type="ECO:0000313" key="9">
    <source>
        <dbReference type="Proteomes" id="UP001220324"/>
    </source>
</evidence>
<dbReference type="InterPro" id="IPR051947">
    <property type="entry name" value="Sentrin-specific_protease"/>
</dbReference>
<dbReference type="GO" id="GO:0016926">
    <property type="term" value="P:protein desumoylation"/>
    <property type="evidence" value="ECO:0007669"/>
    <property type="project" value="TreeGrafter"/>
</dbReference>
<dbReference type="SUPFAM" id="SSF54001">
    <property type="entry name" value="Cysteine proteinases"/>
    <property type="match status" value="1"/>
</dbReference>
<feature type="compositionally biased region" description="Basic and acidic residues" evidence="6">
    <location>
        <begin position="988"/>
        <end position="1013"/>
    </location>
</feature>
<evidence type="ECO:0000313" key="8">
    <source>
        <dbReference type="EMBL" id="KAJ5524523.1"/>
    </source>
</evidence>
<keyword evidence="4" id="KW-0833">Ubl conjugation pathway</keyword>
<dbReference type="GO" id="GO:0005737">
    <property type="term" value="C:cytoplasm"/>
    <property type="evidence" value="ECO:0007669"/>
    <property type="project" value="TreeGrafter"/>
</dbReference>
<feature type="compositionally biased region" description="Basic and acidic residues" evidence="6">
    <location>
        <begin position="553"/>
        <end position="573"/>
    </location>
</feature>
<dbReference type="InterPro" id="IPR003653">
    <property type="entry name" value="Peptidase_C48_C"/>
</dbReference>
<keyword evidence="2" id="KW-0597">Phosphoprotein</keyword>
<feature type="region of interest" description="Disordered" evidence="6">
    <location>
        <begin position="470"/>
        <end position="577"/>
    </location>
</feature>
<protein>
    <recommendedName>
        <fullName evidence="7">Ubiquitin-like protease family profile domain-containing protein</fullName>
    </recommendedName>
</protein>
<dbReference type="GO" id="GO:0005634">
    <property type="term" value="C:nucleus"/>
    <property type="evidence" value="ECO:0007669"/>
    <property type="project" value="TreeGrafter"/>
</dbReference>
<name>A0AAD6G9E2_9EURO</name>
<feature type="compositionally biased region" description="Basic residues" evidence="6">
    <location>
        <begin position="163"/>
        <end position="174"/>
    </location>
</feature>
<dbReference type="PANTHER" id="PTHR46896">
    <property type="entry name" value="SENTRIN-SPECIFIC PROTEASE"/>
    <property type="match status" value="1"/>
</dbReference>
<feature type="region of interest" description="Disordered" evidence="6">
    <location>
        <begin position="965"/>
        <end position="1013"/>
    </location>
</feature>
<feature type="compositionally biased region" description="Basic and acidic residues" evidence="6">
    <location>
        <begin position="106"/>
        <end position="117"/>
    </location>
</feature>
<evidence type="ECO:0000256" key="3">
    <source>
        <dbReference type="ARBA" id="ARBA00022670"/>
    </source>
</evidence>
<dbReference type="GO" id="GO:0070139">
    <property type="term" value="F:SUMO-specific endopeptidase activity"/>
    <property type="evidence" value="ECO:0007669"/>
    <property type="project" value="TreeGrafter"/>
</dbReference>
<comment type="caution">
    <text evidence="8">The sequence shown here is derived from an EMBL/GenBank/DDBJ whole genome shotgun (WGS) entry which is preliminary data.</text>
</comment>
<feature type="compositionally biased region" description="Low complexity" evidence="6">
    <location>
        <begin position="175"/>
        <end position="184"/>
    </location>
</feature>
<evidence type="ECO:0000256" key="6">
    <source>
        <dbReference type="SAM" id="MobiDB-lite"/>
    </source>
</evidence>
<dbReference type="InterPro" id="IPR038765">
    <property type="entry name" value="Papain-like_cys_pep_sf"/>
</dbReference>
<feature type="compositionally biased region" description="Polar residues" evidence="6">
    <location>
        <begin position="476"/>
        <end position="497"/>
    </location>
</feature>
<feature type="region of interest" description="Disordered" evidence="6">
    <location>
        <begin position="1"/>
        <end position="214"/>
    </location>
</feature>
<gene>
    <name evidence="8" type="ORF">N7494_011173</name>
</gene>
<comment type="similarity">
    <text evidence="1">Belongs to the peptidase C48 family.</text>
</comment>
<evidence type="ECO:0000259" key="7">
    <source>
        <dbReference type="PROSITE" id="PS50600"/>
    </source>
</evidence>
<dbReference type="EMBL" id="JAQIZZ010000008">
    <property type="protein sequence ID" value="KAJ5524523.1"/>
    <property type="molecule type" value="Genomic_DNA"/>
</dbReference>
<feature type="compositionally biased region" description="Basic and acidic residues" evidence="6">
    <location>
        <begin position="1"/>
        <end position="20"/>
    </location>
</feature>
<dbReference type="Pfam" id="PF02902">
    <property type="entry name" value="Peptidase_C48"/>
    <property type="match status" value="2"/>
</dbReference>
<feature type="compositionally biased region" description="Polar residues" evidence="6">
    <location>
        <begin position="124"/>
        <end position="141"/>
    </location>
</feature>
<dbReference type="Proteomes" id="UP001220324">
    <property type="component" value="Unassembled WGS sequence"/>
</dbReference>
<evidence type="ECO:0000256" key="5">
    <source>
        <dbReference type="ARBA" id="ARBA00022801"/>
    </source>
</evidence>
<feature type="domain" description="Ubiquitin-like protease family profile" evidence="7">
    <location>
        <begin position="605"/>
        <end position="918"/>
    </location>
</feature>
<dbReference type="GO" id="GO:0006508">
    <property type="term" value="P:proteolysis"/>
    <property type="evidence" value="ECO:0007669"/>
    <property type="project" value="UniProtKB-KW"/>
</dbReference>
<dbReference type="PROSITE" id="PS50600">
    <property type="entry name" value="ULP_PROTEASE"/>
    <property type="match status" value="1"/>
</dbReference>
<feature type="region of interest" description="Disordered" evidence="6">
    <location>
        <begin position="231"/>
        <end position="321"/>
    </location>
</feature>